<dbReference type="GO" id="GO:0019068">
    <property type="term" value="P:virion assembly"/>
    <property type="evidence" value="ECO:0007669"/>
    <property type="project" value="InterPro"/>
</dbReference>
<dbReference type="NCBIfam" id="TIGR01539">
    <property type="entry name" value="portal_lambda"/>
    <property type="match status" value="1"/>
</dbReference>
<dbReference type="AlphaFoldDB" id="A0A841QEV5"/>
<accession>A0A841QEV5</accession>
<keyword evidence="3" id="KW-1185">Reference proteome</keyword>
<evidence type="ECO:0000313" key="2">
    <source>
        <dbReference type="EMBL" id="MBB6456976.1"/>
    </source>
</evidence>
<evidence type="ECO:0000256" key="1">
    <source>
        <dbReference type="SAM" id="MobiDB-lite"/>
    </source>
</evidence>
<feature type="compositionally biased region" description="Basic and acidic residues" evidence="1">
    <location>
        <begin position="507"/>
        <end position="517"/>
    </location>
</feature>
<gene>
    <name evidence="2" type="ORF">HNR55_001559</name>
</gene>
<dbReference type="InterPro" id="IPR006429">
    <property type="entry name" value="Phage_lambda_portal"/>
</dbReference>
<protein>
    <submittedName>
        <fullName evidence="2">Lambda family phage portal protein</fullName>
    </submittedName>
</protein>
<proteinExistence type="predicted"/>
<dbReference type="Proteomes" id="UP000578000">
    <property type="component" value="Unassembled WGS sequence"/>
</dbReference>
<feature type="region of interest" description="Disordered" evidence="1">
    <location>
        <begin position="507"/>
        <end position="538"/>
    </location>
</feature>
<comment type="caution">
    <text evidence="2">The sequence shown here is derived from an EMBL/GenBank/DDBJ whole genome shotgun (WGS) entry which is preliminary data.</text>
</comment>
<organism evidence="2 3">
    <name type="scientific">Acetobacter lovaniensis</name>
    <dbReference type="NCBI Taxonomy" id="104100"/>
    <lineage>
        <taxon>Bacteria</taxon>
        <taxon>Pseudomonadati</taxon>
        <taxon>Pseudomonadota</taxon>
        <taxon>Alphaproteobacteria</taxon>
        <taxon>Acetobacterales</taxon>
        <taxon>Acetobacteraceae</taxon>
        <taxon>Acetobacter</taxon>
    </lineage>
</organism>
<dbReference type="Pfam" id="PF05136">
    <property type="entry name" value="Phage_portal_2"/>
    <property type="match status" value="1"/>
</dbReference>
<name>A0A841QEV5_9PROT</name>
<dbReference type="RefSeq" id="WP_166112872.1">
    <property type="nucleotide sequence ID" value="NZ_BAABDB010000040.1"/>
</dbReference>
<dbReference type="GO" id="GO:0005198">
    <property type="term" value="F:structural molecule activity"/>
    <property type="evidence" value="ECO:0007669"/>
    <property type="project" value="InterPro"/>
</dbReference>
<reference evidence="2 3" key="1">
    <citation type="submission" date="2020-08" db="EMBL/GenBank/DDBJ databases">
        <title>Genomic Encyclopedia of Type Strains, Phase IV (KMG-IV): sequencing the most valuable type-strain genomes for metagenomic binning, comparative biology and taxonomic classification.</title>
        <authorList>
            <person name="Goeker M."/>
        </authorList>
    </citation>
    <scope>NUCLEOTIDE SEQUENCE [LARGE SCALE GENOMIC DNA]</scope>
    <source>
        <strain evidence="2 3">DSM 4491</strain>
    </source>
</reference>
<sequence>MPPTASPLQERREPRALTGWPGQAYDAADIYGQRMQGWMPPLFSADTERSPYRNRIVSRVRDLVRNDGWASGAVTRVLDNAVGVMLRPVSKPDYRYLAHLSGNSAFDAQWAHEFARAVDSYWRAWADDPGRYNDAERMLTFAQQMHLGFRHLVVDGDALAYLPWLEENIGLGRARYATALQIIDPDRLSNPQNQYDLKNMRNGVEITDAGVPIAYHIRRAHQADWYNMSETVIWDRIDRETSWGRPQIVHFFEHHRGGQHIGGTGMLTPVLQRLKMLIKYDGTELDAAIVNAIFGAYIESPYDHDMTAEAMEGGDNSLGAYQEGRAAFHEQRNISLQGSRLPILFPGEKVNTVSAARPAGNFREFERAVLNNVASGAGMAPMQVSNDWSDVNYSSARGALLEAWKTLKRRRDDFSIGFASPIRIAVLEEIMEADDLPLPRNAPPFLAARHAYARCRWLGPGRGWIDPVAEREGAILGMQGGISTLEDECAESEGRDWEETLDQREVEQKAFDDRGLEQPEWLGSRNQYPGYIPPKEDA</sequence>
<dbReference type="EMBL" id="JACHIE010000005">
    <property type="protein sequence ID" value="MBB6456976.1"/>
    <property type="molecule type" value="Genomic_DNA"/>
</dbReference>
<evidence type="ECO:0000313" key="3">
    <source>
        <dbReference type="Proteomes" id="UP000578000"/>
    </source>
</evidence>